<feature type="region of interest" description="Disordered" evidence="4">
    <location>
        <begin position="54"/>
        <end position="90"/>
    </location>
</feature>
<dbReference type="Proteomes" id="UP000007305">
    <property type="component" value="Chromosome 3"/>
</dbReference>
<evidence type="ECO:0000256" key="2">
    <source>
        <dbReference type="ARBA" id="ARBA00023163"/>
    </source>
</evidence>
<organism evidence="5 6">
    <name type="scientific">Zea mays</name>
    <name type="common">Maize</name>
    <dbReference type="NCBI Taxonomy" id="4577"/>
    <lineage>
        <taxon>Eukaryota</taxon>
        <taxon>Viridiplantae</taxon>
        <taxon>Streptophyta</taxon>
        <taxon>Embryophyta</taxon>
        <taxon>Tracheophyta</taxon>
        <taxon>Spermatophyta</taxon>
        <taxon>Magnoliopsida</taxon>
        <taxon>Liliopsida</taxon>
        <taxon>Poales</taxon>
        <taxon>Poaceae</taxon>
        <taxon>PACMAD clade</taxon>
        <taxon>Panicoideae</taxon>
        <taxon>Andropogonodae</taxon>
        <taxon>Andropogoneae</taxon>
        <taxon>Tripsacinae</taxon>
        <taxon>Zea</taxon>
    </lineage>
</organism>
<keyword evidence="1" id="KW-0805">Transcription regulation</keyword>
<name>A0A804N5A9_MAIZE</name>
<reference evidence="5" key="3">
    <citation type="submission" date="2021-05" db="UniProtKB">
        <authorList>
            <consortium name="EnsemblPlants"/>
        </authorList>
    </citation>
    <scope>IDENTIFICATION</scope>
    <source>
        <strain evidence="5">cv. B73</strain>
    </source>
</reference>
<dbReference type="InterPro" id="IPR005202">
    <property type="entry name" value="TF_GRAS"/>
</dbReference>
<evidence type="ECO:0000256" key="4">
    <source>
        <dbReference type="SAM" id="MobiDB-lite"/>
    </source>
</evidence>
<dbReference type="PROSITE" id="PS50985">
    <property type="entry name" value="GRAS"/>
    <property type="match status" value="1"/>
</dbReference>
<proteinExistence type="inferred from homology"/>
<evidence type="ECO:0000313" key="5">
    <source>
        <dbReference type="EnsemblPlants" id="Zm00001eb136150_P001"/>
    </source>
</evidence>
<accession>A0A804N5A9</accession>
<keyword evidence="6" id="KW-1185">Reference proteome</keyword>
<feature type="compositionally biased region" description="Pro residues" evidence="4">
    <location>
        <begin position="13"/>
        <end position="23"/>
    </location>
</feature>
<feature type="region of interest" description="Disordered" evidence="4">
    <location>
        <begin position="1"/>
        <end position="25"/>
    </location>
</feature>
<dbReference type="InParanoid" id="A0A804N5A9"/>
<dbReference type="EnsemblPlants" id="Zm00001eb136150_T001">
    <property type="protein sequence ID" value="Zm00001eb136150_P001"/>
    <property type="gene ID" value="Zm00001eb136150"/>
</dbReference>
<evidence type="ECO:0000256" key="3">
    <source>
        <dbReference type="PROSITE-ProRule" id="PRU01191"/>
    </source>
</evidence>
<comment type="similarity">
    <text evidence="3">Belongs to the GRAS family.</text>
</comment>
<dbReference type="Gramene" id="Zm00001eb136150_T001">
    <property type="protein sequence ID" value="Zm00001eb136150_P001"/>
    <property type="gene ID" value="Zm00001eb136150"/>
</dbReference>
<dbReference type="AlphaFoldDB" id="A0A804N5A9"/>
<reference evidence="6" key="1">
    <citation type="submission" date="2015-12" db="EMBL/GenBank/DDBJ databases">
        <title>Update maize B73 reference genome by single molecule sequencing technologies.</title>
        <authorList>
            <consortium name="Maize Genome Sequencing Project"/>
            <person name="Ware D."/>
        </authorList>
    </citation>
    <scope>NUCLEOTIDE SEQUENCE [LARGE SCALE GENOMIC DNA]</scope>
    <source>
        <strain evidence="6">cv. B73</strain>
    </source>
</reference>
<protein>
    <submittedName>
        <fullName evidence="5">Uncharacterized protein</fullName>
    </submittedName>
</protein>
<comment type="caution">
    <text evidence="3">Lacks conserved residue(s) required for the propagation of feature annotation.</text>
</comment>
<feature type="region of interest" description="Leucine repeat II (LRII)" evidence="3">
    <location>
        <begin position="268"/>
        <end position="300"/>
    </location>
</feature>
<keyword evidence="2" id="KW-0804">Transcription</keyword>
<sequence>MRSFIASMGHPMPQRPTPPPTPAYPETLNEWNQQEYGVPFITPKDEAEEFDYSFLQSAPDATPGPIPGDPRPSGYGTAQAVGSDDGDKAEEEKAFLVPSAAVFPHGMSAAAAGLSLAVAKKKEFSKSPSNSMASSGGTDGGSSVVLWPEQLHAQNGAPARVEAMEPVIALTACTNSVAAYNHDATNYYLARLGEMVFNISLPREITNGAVAIADDAMALRVLNVVTPIPRFLHFTLNERVLCAFDGHDCVHAHVRITGVGESRQELQETGVRLGRMAIALGLAFEFHVVVDRLEDVRLWMLHMKRIEWLQ</sequence>
<dbReference type="Pfam" id="PF03514">
    <property type="entry name" value="GRAS"/>
    <property type="match status" value="2"/>
</dbReference>
<evidence type="ECO:0000313" key="6">
    <source>
        <dbReference type="Proteomes" id="UP000007305"/>
    </source>
</evidence>
<reference evidence="5" key="2">
    <citation type="submission" date="2019-07" db="EMBL/GenBank/DDBJ databases">
        <authorList>
            <person name="Seetharam A."/>
            <person name="Woodhouse M."/>
            <person name="Cannon E."/>
        </authorList>
    </citation>
    <scope>NUCLEOTIDE SEQUENCE [LARGE SCALE GENOMIC DNA]</scope>
    <source>
        <strain evidence="5">cv. B73</strain>
    </source>
</reference>
<evidence type="ECO:0000256" key="1">
    <source>
        <dbReference type="ARBA" id="ARBA00023015"/>
    </source>
</evidence>